<dbReference type="InterPro" id="IPR043136">
    <property type="entry name" value="B30.2/SPRY_sf"/>
</dbReference>
<dbReference type="Pfam" id="PF13637">
    <property type="entry name" value="Ank_4"/>
    <property type="match status" value="1"/>
</dbReference>
<sequence length="2156" mass="236977">MDEITLDLRPEGGENAFHLPNLPGEEFRQVFVETPNEASPLSMKIKLTEVHHGTMHVPCDPEDELYQATLLVFEFRFESRLQKRRYQSAMVTLEFFDKGRMAQQDPVVSMVAPNGMHWLNKTEYNKATKYGSAAGLKAGNDIAGISADTHWEVEYTKPHKFKATLSGKPTLSEHKYGEENAARWSMEENKGEKDGIPSFLQAAVLLKRKQNRPFIAKVRVRSEVDIASAGRRSLPVTTDKDKIIDDVTFNPGKVQLSNNSATGLQKNQLSEMEKLPIKTYFRLSLSEQDILTPALSADTPATDMTEKSNLMASKSPDSLEMPPLPALEALKNPQANATKAVLTSSSTSPTTAQPPHPSATASTSPLLQSHIPEFNVKSVIGGTTGLDAETLVTAMGAARAAKEAAEAAGEAAARAADAATKAAEAVVKATEAVKAAVATVVALLVLVNGIDDWHGNEHLQKTEQVLASRFRQVVEKDNIKVIDSIDRDGFIDEGSMREKAMAILEHLELSARFSNPLRYSIKALILAAEDHRYQWIVLSSVALYFVESPGNTGPGDWEKFLLQLMANGRLPTSNLPTMIGTLPVVLSRIEAQFMAISQAFDIKTSNPEDQANQVFTGSEDPWNFANDVSRMEDVFLSGRAALRTQSVRLDSGYQKFLGLLSRPDASVCRLESAWVHPQAAHWLEKNITYRSWMDSKESTMLEVTGPPGSGKTRMSTDVLQSLVAQNHNTKTIILSFGFYSWDVRRNSERSLISSLLRQLLTLRSGFFNRGKHTIDAISGMSAVSCKQLWDLFRSLLAIPQHSPVFIIVNAVDQCQQLVTAKLADLVRTKRIKVPLKLFTTSSTPLGCPDDNFYYRLMTDCDDCKEAIRIVVDTRVDKLLKKRQVWRESRDIIISKLCTGNFTYLDTMMSLDALETNKIPSTREGLDQQLMSPLLGVDRVFSMMLHGLENNWPVKIALNWIYHSLRPMNVSELAVAMVLSADLIPGSETADLTFDFLVDKVSWDLMRDMGDDFGSTVRVANDRVFLVHNQLRQSIVAHGDILIPDFHKEITRHCIMYLRICSAYGSESQLHHDRLKHTHVRIAAALLDYAQLYWPEHYLSENPDVGLDNEVLELLRSGGQALESLSNACVRAYGWKTGLLNGPLLLATQFQMGRVVRNILQKNAQEDTSQANDALSIAASTGNVEILKQLRNTATQASLLPSIRSAAEYGRTNAIQALTEMLTESEQDDLKSDSKADDSVLLAAANCQTEAIEVLLALGHGVEALDHQGDTALHLSAHFGDLPTLVSVHKHREAYFISAVETTNHDEWTPLHIACMQGSVDTFDFLLRAWPTDAAGKHDLEMGTGTRTLLQLAAEHGHVEIVRTLAQADAKLSGMDISPIELAALNGHLDAVCYISSQLELQVKNDVLTSEQREAELRSALRNAIENGHSKVVEYLMTQKASDSESEVYLDWAVDYGQLNILKMLVDAGIPIETDDGSYNSLLDRAIRDDKADMVRYLVNQGLTSQWDGTESSIHYAARRGHETCLREVLRDATEEQVLRKNDEANTALEVATESCELYTFKELIAWKDGRILGDSEGRPARTIISVIESDGRAEDKANFIRFLLDNGWRTGPEDDSKLVPLCIAAKQGDKGIVQLLLERGACPNDKDESDSTALHLAAEKGAVEIISLLRSFGADPNQARRGKETAVHIASKSCEDDTLGAILGLNEDSERPQRPPIKADLDLTAAGGWTALHYASATSSVTRMLLEVSPRPQVNVRLENSLVTPLMLAVQQRCSDVAYLLLEAGADPNLYGGTFHSPLQAAAVQGDLDLTTRLLVAGGDPNTKGGPFGSPLYAAVWYGHTGLVQLLLAEKDDIQVGQIPFRTPLDGSMNTVLHAAAQFGSPTMIELLLKAGENIELPDGCGRSALYCAAMGSPKAYGIEPIDNFNAILGQLPIDKRQPRLAEAIPAALKARAEEIFKAIFENKGVDVNVPDRSGWTALDLAKCYSLANEMETLEKHGATTGPHKRNPTRLSPFDKGPNVNLSEDGLEAWIQVLEVFRFISYAQASVRADHCIPMDGGLFYFEVEVLECPANCAIAVGLLQESHNLDEMAGWQSGGIGYHSDDGNFYEDDDRQGSGPEYDIGDTVGVAYDPGQKMVRFALNGNAVGKSLPASKRVA</sequence>
<proteinExistence type="predicted"/>
<dbReference type="STRING" id="1093900.A0A507ARF9"/>
<dbReference type="InterPro" id="IPR001870">
    <property type="entry name" value="B30.2/SPRY"/>
</dbReference>
<feature type="domain" description="B30.2/SPRY" evidence="5">
    <location>
        <begin position="1989"/>
        <end position="2156"/>
    </location>
</feature>
<feature type="repeat" description="ANK" evidence="3">
    <location>
        <begin position="1868"/>
        <end position="1900"/>
    </location>
</feature>
<keyword evidence="7" id="KW-1185">Reference proteome</keyword>
<gene>
    <name evidence="6" type="ORF">E0L32_000769</name>
</gene>
<dbReference type="PROSITE" id="PS50297">
    <property type="entry name" value="ANK_REP_REGION"/>
    <property type="match status" value="4"/>
</dbReference>
<feature type="repeat" description="ANK" evidence="3">
    <location>
        <begin position="1649"/>
        <end position="1681"/>
    </location>
</feature>
<dbReference type="Pfam" id="PF00622">
    <property type="entry name" value="SPRY"/>
    <property type="match status" value="1"/>
</dbReference>
<dbReference type="InterPro" id="IPR003877">
    <property type="entry name" value="SPRY_dom"/>
</dbReference>
<feature type="repeat" description="ANK" evidence="3">
    <location>
        <begin position="1344"/>
        <end position="1376"/>
    </location>
</feature>
<dbReference type="GeneID" id="41968216"/>
<dbReference type="EMBL" id="SKBQ01000003">
    <property type="protein sequence ID" value="TPX12592.1"/>
    <property type="molecule type" value="Genomic_DNA"/>
</dbReference>
<keyword evidence="2 3" id="KW-0040">ANK repeat</keyword>
<evidence type="ECO:0000313" key="7">
    <source>
        <dbReference type="Proteomes" id="UP000319257"/>
    </source>
</evidence>
<feature type="region of interest" description="Disordered" evidence="4">
    <location>
        <begin position="335"/>
        <end position="364"/>
    </location>
</feature>
<keyword evidence="1" id="KW-0677">Repeat</keyword>
<evidence type="ECO:0000256" key="4">
    <source>
        <dbReference type="SAM" id="MobiDB-lite"/>
    </source>
</evidence>
<dbReference type="PROSITE" id="PS50088">
    <property type="entry name" value="ANK_REPEAT"/>
    <property type="match status" value="5"/>
</dbReference>
<dbReference type="InterPro" id="IPR044736">
    <property type="entry name" value="Gid1/RanBPM/SPLA_SPRY"/>
</dbReference>
<dbReference type="InterPro" id="IPR013320">
    <property type="entry name" value="ConA-like_dom_sf"/>
</dbReference>
<accession>A0A507ARF9</accession>
<protein>
    <recommendedName>
        <fullName evidence="5">B30.2/SPRY domain-containing protein</fullName>
    </recommendedName>
</protein>
<feature type="repeat" description="ANK" evidence="3">
    <location>
        <begin position="1761"/>
        <end position="1793"/>
    </location>
</feature>
<dbReference type="RefSeq" id="XP_030994303.1">
    <property type="nucleotide sequence ID" value="XM_031142465.1"/>
</dbReference>
<dbReference type="InterPro" id="IPR002110">
    <property type="entry name" value="Ankyrin_rpt"/>
</dbReference>
<dbReference type="PROSITE" id="PS50188">
    <property type="entry name" value="B302_SPRY"/>
    <property type="match status" value="1"/>
</dbReference>
<dbReference type="SUPFAM" id="SSF48403">
    <property type="entry name" value="Ankyrin repeat"/>
    <property type="match status" value="3"/>
</dbReference>
<dbReference type="CDD" id="cd12885">
    <property type="entry name" value="SPRY_RanBP_like"/>
    <property type="match status" value="1"/>
</dbReference>
<dbReference type="Gene3D" id="3.40.50.300">
    <property type="entry name" value="P-loop containing nucleotide triphosphate hydrolases"/>
    <property type="match status" value="1"/>
</dbReference>
<dbReference type="InterPro" id="IPR051165">
    <property type="entry name" value="Multifunctional_ANK_Repeat"/>
</dbReference>
<dbReference type="OrthoDB" id="4938465at2759"/>
<dbReference type="Gene3D" id="2.60.120.920">
    <property type="match status" value="1"/>
</dbReference>
<comment type="caution">
    <text evidence="6">The sequence shown here is derived from an EMBL/GenBank/DDBJ whole genome shotgun (WGS) entry which is preliminary data.</text>
</comment>
<name>A0A507ARF9_9PEZI</name>
<dbReference type="InterPro" id="IPR056884">
    <property type="entry name" value="NPHP3-like_N"/>
</dbReference>
<feature type="region of interest" description="Disordered" evidence="4">
    <location>
        <begin position="1998"/>
        <end position="2017"/>
    </location>
</feature>
<dbReference type="InParanoid" id="A0A507ARF9"/>
<dbReference type="InterPro" id="IPR036770">
    <property type="entry name" value="Ankyrin_rpt-contain_sf"/>
</dbReference>
<evidence type="ECO:0000256" key="3">
    <source>
        <dbReference type="PROSITE-ProRule" id="PRU00023"/>
    </source>
</evidence>
<dbReference type="Pfam" id="PF24883">
    <property type="entry name" value="NPHP3_N"/>
    <property type="match status" value="1"/>
</dbReference>
<dbReference type="Gene3D" id="1.25.40.20">
    <property type="entry name" value="Ankyrin repeat-containing domain"/>
    <property type="match status" value="5"/>
</dbReference>
<evidence type="ECO:0000256" key="2">
    <source>
        <dbReference type="ARBA" id="ARBA00023043"/>
    </source>
</evidence>
<dbReference type="PANTHER" id="PTHR24123">
    <property type="entry name" value="ANKYRIN REPEAT-CONTAINING"/>
    <property type="match status" value="1"/>
</dbReference>
<evidence type="ECO:0000259" key="5">
    <source>
        <dbReference type="PROSITE" id="PS50188"/>
    </source>
</evidence>
<dbReference type="Proteomes" id="UP000319257">
    <property type="component" value="Unassembled WGS sequence"/>
</dbReference>
<reference evidence="6 7" key="1">
    <citation type="submission" date="2019-06" db="EMBL/GenBank/DDBJ databases">
        <title>Draft genome sequence of the filamentous fungus Phialemoniopsis curvata isolated from diesel fuel.</title>
        <authorList>
            <person name="Varaljay V.A."/>
            <person name="Lyon W.J."/>
            <person name="Crouch A.L."/>
            <person name="Drake C.E."/>
            <person name="Hollomon J.M."/>
            <person name="Nadeau L.J."/>
            <person name="Nunn H.S."/>
            <person name="Stevenson B.S."/>
            <person name="Bojanowski C.L."/>
            <person name="Crookes-Goodson W.J."/>
        </authorList>
    </citation>
    <scope>NUCLEOTIDE SEQUENCE [LARGE SCALE GENOMIC DNA]</scope>
    <source>
        <strain evidence="6 7">D216</strain>
    </source>
</reference>
<dbReference type="PANTHER" id="PTHR24123:SF33">
    <property type="entry name" value="PROTEIN HOS4"/>
    <property type="match status" value="1"/>
</dbReference>
<dbReference type="SUPFAM" id="SSF49899">
    <property type="entry name" value="Concanavalin A-like lectins/glucanases"/>
    <property type="match status" value="1"/>
</dbReference>
<feature type="repeat" description="ANK" evidence="3">
    <location>
        <begin position="1616"/>
        <end position="1648"/>
    </location>
</feature>
<evidence type="ECO:0000256" key="1">
    <source>
        <dbReference type="ARBA" id="ARBA00022737"/>
    </source>
</evidence>
<organism evidence="6 7">
    <name type="scientific">Thyridium curvatum</name>
    <dbReference type="NCBI Taxonomy" id="1093900"/>
    <lineage>
        <taxon>Eukaryota</taxon>
        <taxon>Fungi</taxon>
        <taxon>Dikarya</taxon>
        <taxon>Ascomycota</taxon>
        <taxon>Pezizomycotina</taxon>
        <taxon>Sordariomycetes</taxon>
        <taxon>Sordariomycetidae</taxon>
        <taxon>Thyridiales</taxon>
        <taxon>Thyridiaceae</taxon>
        <taxon>Thyridium</taxon>
    </lineage>
</organism>
<dbReference type="SMART" id="SM00248">
    <property type="entry name" value="ANK"/>
    <property type="match status" value="17"/>
</dbReference>
<evidence type="ECO:0000313" key="6">
    <source>
        <dbReference type="EMBL" id="TPX12592.1"/>
    </source>
</evidence>
<dbReference type="Pfam" id="PF12796">
    <property type="entry name" value="Ank_2"/>
    <property type="match status" value="4"/>
</dbReference>
<dbReference type="InterPro" id="IPR027417">
    <property type="entry name" value="P-loop_NTPase"/>
</dbReference>